<protein>
    <submittedName>
        <fullName evidence="5">Aldehyde dehydrogenase family protein</fullName>
    </submittedName>
</protein>
<dbReference type="InterPro" id="IPR016160">
    <property type="entry name" value="Ald_DH_CS_CYS"/>
</dbReference>
<dbReference type="PROSITE" id="PS00070">
    <property type="entry name" value="ALDEHYDE_DEHYDR_CYS"/>
    <property type="match status" value="1"/>
</dbReference>
<evidence type="ECO:0000256" key="3">
    <source>
        <dbReference type="RuleBase" id="RU003345"/>
    </source>
</evidence>
<dbReference type="PANTHER" id="PTHR11699">
    <property type="entry name" value="ALDEHYDE DEHYDROGENASE-RELATED"/>
    <property type="match status" value="1"/>
</dbReference>
<evidence type="ECO:0000313" key="5">
    <source>
        <dbReference type="EMBL" id="QEW04545.1"/>
    </source>
</evidence>
<dbReference type="Proteomes" id="UP000325516">
    <property type="component" value="Chromosome"/>
</dbReference>
<evidence type="ECO:0000313" key="6">
    <source>
        <dbReference type="Proteomes" id="UP000325516"/>
    </source>
</evidence>
<dbReference type="Pfam" id="PF00171">
    <property type="entry name" value="Aldedh"/>
    <property type="match status" value="1"/>
</dbReference>
<evidence type="ECO:0000259" key="4">
    <source>
        <dbReference type="Pfam" id="PF00171"/>
    </source>
</evidence>
<feature type="active site" evidence="2">
    <location>
        <position position="256"/>
    </location>
</feature>
<dbReference type="AlphaFoldDB" id="A0A5J6L7V0"/>
<dbReference type="InterPro" id="IPR029510">
    <property type="entry name" value="Ald_DH_CS_GLU"/>
</dbReference>
<organism evidence="5 6">
    <name type="scientific">Microbacterium lushaniae</name>
    <dbReference type="NCBI Taxonomy" id="2614639"/>
    <lineage>
        <taxon>Bacteria</taxon>
        <taxon>Bacillati</taxon>
        <taxon>Actinomycetota</taxon>
        <taxon>Actinomycetes</taxon>
        <taxon>Micrococcales</taxon>
        <taxon>Microbacteriaceae</taxon>
        <taxon>Microbacterium</taxon>
    </lineage>
</organism>
<keyword evidence="6" id="KW-1185">Reference proteome</keyword>
<gene>
    <name evidence="5" type="ORF">F6J85_16625</name>
</gene>
<dbReference type="SUPFAM" id="SSF53720">
    <property type="entry name" value="ALDH-like"/>
    <property type="match status" value="1"/>
</dbReference>
<dbReference type="Gene3D" id="3.40.605.10">
    <property type="entry name" value="Aldehyde Dehydrogenase, Chain A, domain 1"/>
    <property type="match status" value="1"/>
</dbReference>
<dbReference type="EMBL" id="CP044232">
    <property type="protein sequence ID" value="QEW04545.1"/>
    <property type="molecule type" value="Genomic_DNA"/>
</dbReference>
<dbReference type="RefSeq" id="WP_150926768.1">
    <property type="nucleotide sequence ID" value="NZ_CP044232.1"/>
</dbReference>
<dbReference type="GO" id="GO:0016620">
    <property type="term" value="F:oxidoreductase activity, acting on the aldehyde or oxo group of donors, NAD or NADP as acceptor"/>
    <property type="evidence" value="ECO:0007669"/>
    <property type="project" value="InterPro"/>
</dbReference>
<proteinExistence type="inferred from homology"/>
<dbReference type="Gene3D" id="3.40.309.10">
    <property type="entry name" value="Aldehyde Dehydrogenase, Chain A, domain 2"/>
    <property type="match status" value="1"/>
</dbReference>
<keyword evidence="1 3" id="KW-0560">Oxidoreductase</keyword>
<sequence>MTMTETSAGVRTGLYIGGAERFTDDVLSVTDPARPGAVVGQAAAASAADVADAVAAANAAFPGWAALGAAERARMMAEAIAGIADDRDEDAAILSQENGKVRMEAWVDALVFEIRWNLALMLADEVEKGHTLPVVPGAIPVSTEVAYQPLGAVTVIVPFNWPIAILGAALPHALLAGNTAIVKPPPSAPLATARVVQRVAEKLPPGVLNVVTGRDEDMAGLIQNTDVAKVCFTGSVNGGKRMMEMASKTLTRVTLELGGNDAAVFLADAILDETHLDRLFAAVYDTTGQICMNAKRVFVHRSRMDELLAGLEARLNKVVLGYGLDEGTSMGPLHQPAQKAFVEEIIQEAKDAGADVREFGELPGGDLAGGNFLRPAIVVDPDLQLRVVTQEQFGPVIPIIPFDDEDEAVRMANDTWGGLCGSVWTADPAAAQRVGSQLVCGYVWVNDHGATRLDLRAPFGGMKQSGMGREQGIEGVRAFQDTRSIATIDPEALAAMAH</sequence>
<accession>A0A5J6L7V0</accession>
<evidence type="ECO:0000256" key="2">
    <source>
        <dbReference type="PROSITE-ProRule" id="PRU10007"/>
    </source>
</evidence>
<comment type="similarity">
    <text evidence="3">Belongs to the aldehyde dehydrogenase family.</text>
</comment>
<reference evidence="6" key="1">
    <citation type="submission" date="2019-09" db="EMBL/GenBank/DDBJ databases">
        <title>Mumia zhuanghuii sp. nov. isolated from the intestinal contents of plateau pika (Ochotona curzoniae) in the Qinghai-Tibet plateau of China.</title>
        <authorList>
            <person name="Tian Z."/>
        </authorList>
    </citation>
    <scope>NUCLEOTIDE SEQUENCE [LARGE SCALE GENOMIC DNA]</scope>
    <source>
        <strain evidence="6">L-031</strain>
    </source>
</reference>
<feature type="domain" description="Aldehyde dehydrogenase" evidence="4">
    <location>
        <begin position="27"/>
        <end position="484"/>
    </location>
</feature>
<evidence type="ECO:0000256" key="1">
    <source>
        <dbReference type="ARBA" id="ARBA00023002"/>
    </source>
</evidence>
<name>A0A5J6L7V0_9MICO</name>
<dbReference type="InterPro" id="IPR016161">
    <property type="entry name" value="Ald_DH/histidinol_DH"/>
</dbReference>
<dbReference type="InterPro" id="IPR015590">
    <property type="entry name" value="Aldehyde_DH_dom"/>
</dbReference>
<dbReference type="PROSITE" id="PS00687">
    <property type="entry name" value="ALDEHYDE_DEHYDR_GLU"/>
    <property type="match status" value="1"/>
</dbReference>
<dbReference type="KEGG" id="mlz:F6J85_16625"/>
<dbReference type="InterPro" id="IPR016163">
    <property type="entry name" value="Ald_DH_C"/>
</dbReference>
<dbReference type="InterPro" id="IPR016162">
    <property type="entry name" value="Ald_DH_N"/>
</dbReference>